<dbReference type="Proteomes" id="UP000191285">
    <property type="component" value="Unassembled WGS sequence"/>
</dbReference>
<evidence type="ECO:0000313" key="4">
    <source>
        <dbReference type="EMBL" id="OQE29559.1"/>
    </source>
</evidence>
<evidence type="ECO:0000259" key="2">
    <source>
        <dbReference type="Pfam" id="PF13824"/>
    </source>
</evidence>
<feature type="region of interest" description="Disordered" evidence="1">
    <location>
        <begin position="44"/>
        <end position="80"/>
    </location>
</feature>
<sequence>MTAGYTCTQCLQVLRQGTRVSRSPARLQNLAHIRRRCAISPSWTTTRSFGSDRNNRSINGTTVPEQSKKNVPTKCSTSTSTCTSAFTQKASASTATGPSVDTRALLKPDNLFHSFSNSPSPAIRQRAAFIKQNAFCPHPDHQQTRAPVSPHDPETRKTSGDGANLPPAHSHFECPDCGVPIYCSEGHWMDDFEAHLEICETLRQINEDDHDLLSGRFFPEFNYPGVQDDNFVVNMTNWDTLMYTREFDAINDDRSMRQVTRMLTYPQTIASVLHELSPYSVRGKNRLTPEGLKSVAALRYSLHPPRTGEDIDLKGLRLKAPPVRIFILGARAESSLPRDVWLQLQYMFPRSLIHLVFIGPESMSNRDAEFPLPERTPENPFGGIVEDRLGGQMKITTYVDYFHTMYKAQYFQPFDPYLDCFMLFHPGLGHPASSHEWEETLPQLLETKVPILCTGYTQWDVERDINWVNEKCAGEFDLLLEPGENIFRSLRWDLNDMDPHDISCGNWGLWGFRGKRYEAAMSDKE</sequence>
<evidence type="ECO:0000256" key="1">
    <source>
        <dbReference type="SAM" id="MobiDB-lite"/>
    </source>
</evidence>
<comment type="caution">
    <text evidence="4">The sequence shown here is derived from an EMBL/GenBank/DDBJ whole genome shotgun (WGS) entry which is preliminary data.</text>
</comment>
<dbReference type="GO" id="GO:0033617">
    <property type="term" value="P:mitochondrial respiratory chain complex IV assembly"/>
    <property type="evidence" value="ECO:0007669"/>
    <property type="project" value="TreeGrafter"/>
</dbReference>
<evidence type="ECO:0000259" key="3">
    <source>
        <dbReference type="Pfam" id="PF20179"/>
    </source>
</evidence>
<dbReference type="STRING" id="303698.A0A1V6TUP8"/>
<dbReference type="Pfam" id="PF13824">
    <property type="entry name" value="zf-Mss51"/>
    <property type="match status" value="1"/>
</dbReference>
<dbReference type="EMBL" id="MLKD01000002">
    <property type="protein sequence ID" value="OQE29559.1"/>
    <property type="molecule type" value="Genomic_DNA"/>
</dbReference>
<feature type="domain" description="Mitochondrial splicing suppressor 51-like C-terminal" evidence="3">
    <location>
        <begin position="316"/>
        <end position="495"/>
    </location>
</feature>
<dbReference type="Pfam" id="PF20179">
    <property type="entry name" value="MSS51_C"/>
    <property type="match status" value="1"/>
</dbReference>
<dbReference type="PANTHER" id="PTHR28069:SF1">
    <property type="entry name" value="PROTEIN MSS51, MITOCHONDRIAL"/>
    <property type="match status" value="1"/>
</dbReference>
<feature type="compositionally biased region" description="Polar residues" evidence="1">
    <location>
        <begin position="44"/>
        <end position="74"/>
    </location>
</feature>
<dbReference type="GO" id="GO:0005739">
    <property type="term" value="C:mitochondrion"/>
    <property type="evidence" value="ECO:0007669"/>
    <property type="project" value="GOC"/>
</dbReference>
<proteinExistence type="predicted"/>
<organism evidence="4 5">
    <name type="scientific">Penicillium steckii</name>
    <dbReference type="NCBI Taxonomy" id="303698"/>
    <lineage>
        <taxon>Eukaryota</taxon>
        <taxon>Fungi</taxon>
        <taxon>Dikarya</taxon>
        <taxon>Ascomycota</taxon>
        <taxon>Pezizomycotina</taxon>
        <taxon>Eurotiomycetes</taxon>
        <taxon>Eurotiomycetidae</taxon>
        <taxon>Eurotiales</taxon>
        <taxon>Aspergillaceae</taxon>
        <taxon>Penicillium</taxon>
    </lineage>
</organism>
<dbReference type="SUPFAM" id="SSF144232">
    <property type="entry name" value="HIT/MYND zinc finger-like"/>
    <property type="match status" value="1"/>
</dbReference>
<reference evidence="5" key="1">
    <citation type="journal article" date="2017" name="Nat. Microbiol.">
        <title>Global analysis of biosynthetic gene clusters reveals vast potential of secondary metabolite production in Penicillium species.</title>
        <authorList>
            <person name="Nielsen J.C."/>
            <person name="Grijseels S."/>
            <person name="Prigent S."/>
            <person name="Ji B."/>
            <person name="Dainat J."/>
            <person name="Nielsen K.F."/>
            <person name="Frisvad J.C."/>
            <person name="Workman M."/>
            <person name="Nielsen J."/>
        </authorList>
    </citation>
    <scope>NUCLEOTIDE SEQUENCE [LARGE SCALE GENOMIC DNA]</scope>
    <source>
        <strain evidence="5">IBT 24891</strain>
    </source>
</reference>
<protein>
    <submittedName>
        <fullName evidence="4">Uncharacterized protein</fullName>
    </submittedName>
</protein>
<accession>A0A1V6TUP8</accession>
<dbReference type="InterPro" id="IPR046824">
    <property type="entry name" value="Mss51-like_C"/>
</dbReference>
<dbReference type="OrthoDB" id="5282002at2759"/>
<evidence type="ECO:0000313" key="5">
    <source>
        <dbReference type="Proteomes" id="UP000191285"/>
    </source>
</evidence>
<dbReference type="AlphaFoldDB" id="A0A1V6TUP8"/>
<feature type="domain" description="Mitochondrial splicing suppressor 51 zinc-finger" evidence="2">
    <location>
        <begin position="136"/>
        <end position="212"/>
    </location>
</feature>
<gene>
    <name evidence="4" type="ORF">PENSTE_c002G01331</name>
</gene>
<dbReference type="PANTHER" id="PTHR28069">
    <property type="entry name" value="GH20023P"/>
    <property type="match status" value="1"/>
</dbReference>
<feature type="region of interest" description="Disordered" evidence="1">
    <location>
        <begin position="138"/>
        <end position="163"/>
    </location>
</feature>
<keyword evidence="5" id="KW-1185">Reference proteome</keyword>
<name>A0A1V6TUP8_9EURO</name>
<dbReference type="InterPro" id="IPR032717">
    <property type="entry name" value="Mss51_Znf"/>
</dbReference>